<dbReference type="InParanoid" id="A0A6M4H7D8"/>
<organism evidence="2 3">
    <name type="scientific">Usitatibacter palustris</name>
    <dbReference type="NCBI Taxonomy" id="2732487"/>
    <lineage>
        <taxon>Bacteria</taxon>
        <taxon>Pseudomonadati</taxon>
        <taxon>Pseudomonadota</taxon>
        <taxon>Betaproteobacteria</taxon>
        <taxon>Nitrosomonadales</taxon>
        <taxon>Usitatibacteraceae</taxon>
        <taxon>Usitatibacter</taxon>
    </lineage>
</organism>
<protein>
    <submittedName>
        <fullName evidence="2">Uncharacterized protein</fullName>
    </submittedName>
</protein>
<reference evidence="2 3" key="1">
    <citation type="submission" date="2020-04" db="EMBL/GenBank/DDBJ databases">
        <title>Usitatibacter rugosus gen. nov., sp. nov. and Usitatibacter palustris sp. nov., novel members of Usitatibacteraceae fam. nov. within the order Nitrosomonadales isolated from soil.</title>
        <authorList>
            <person name="Huber K.J."/>
            <person name="Neumann-Schaal M."/>
            <person name="Geppert A."/>
            <person name="Luckner M."/>
            <person name="Wanner G."/>
            <person name="Overmann J."/>
        </authorList>
    </citation>
    <scope>NUCLEOTIDE SEQUENCE [LARGE SCALE GENOMIC DNA]</scope>
    <source>
        <strain evidence="2 3">Swamp67</strain>
    </source>
</reference>
<feature type="region of interest" description="Disordered" evidence="1">
    <location>
        <begin position="1"/>
        <end position="29"/>
    </location>
</feature>
<gene>
    <name evidence="2" type="ORF">DSM104440_02291</name>
</gene>
<proteinExistence type="predicted"/>
<evidence type="ECO:0000313" key="3">
    <source>
        <dbReference type="Proteomes" id="UP000503096"/>
    </source>
</evidence>
<name>A0A6M4H7D8_9PROT</name>
<feature type="compositionally biased region" description="Polar residues" evidence="1">
    <location>
        <begin position="19"/>
        <end position="29"/>
    </location>
</feature>
<accession>A0A6M4H7D8</accession>
<dbReference type="EMBL" id="CP053073">
    <property type="protein sequence ID" value="QJR15470.1"/>
    <property type="molecule type" value="Genomic_DNA"/>
</dbReference>
<keyword evidence="3" id="KW-1185">Reference proteome</keyword>
<evidence type="ECO:0000256" key="1">
    <source>
        <dbReference type="SAM" id="MobiDB-lite"/>
    </source>
</evidence>
<dbReference type="Proteomes" id="UP000503096">
    <property type="component" value="Chromosome"/>
</dbReference>
<evidence type="ECO:0000313" key="2">
    <source>
        <dbReference type="EMBL" id="QJR15470.1"/>
    </source>
</evidence>
<dbReference type="AlphaFoldDB" id="A0A6M4H7D8"/>
<dbReference type="KEGG" id="upl:DSM104440_02291"/>
<sequence length="29" mass="2835">MAMPGNGVNAPVHGASLGLSKNASTKILV</sequence>